<proteinExistence type="predicted"/>
<keyword evidence="4" id="KW-1185">Reference proteome</keyword>
<evidence type="ECO:0000256" key="1">
    <source>
        <dbReference type="SAM" id="Phobius"/>
    </source>
</evidence>
<keyword evidence="2" id="KW-0732">Signal</keyword>
<feature type="chain" id="PRO_5042144128" evidence="2">
    <location>
        <begin position="26"/>
        <end position="347"/>
    </location>
</feature>
<comment type="caution">
    <text evidence="3">The sequence shown here is derived from an EMBL/GenBank/DDBJ whole genome shotgun (WGS) entry which is preliminary data.</text>
</comment>
<dbReference type="Proteomes" id="UP001218188">
    <property type="component" value="Unassembled WGS sequence"/>
</dbReference>
<feature type="transmembrane region" description="Helical" evidence="1">
    <location>
        <begin position="163"/>
        <end position="182"/>
    </location>
</feature>
<dbReference type="EMBL" id="JARJCM010000081">
    <property type="protein sequence ID" value="KAJ7031534.1"/>
    <property type="molecule type" value="Genomic_DNA"/>
</dbReference>
<accession>A0AAD6SP87</accession>
<evidence type="ECO:0000313" key="3">
    <source>
        <dbReference type="EMBL" id="KAJ7031534.1"/>
    </source>
</evidence>
<gene>
    <name evidence="3" type="ORF">C8F04DRAFT_1110568</name>
</gene>
<organism evidence="3 4">
    <name type="scientific">Mycena alexandri</name>
    <dbReference type="NCBI Taxonomy" id="1745969"/>
    <lineage>
        <taxon>Eukaryota</taxon>
        <taxon>Fungi</taxon>
        <taxon>Dikarya</taxon>
        <taxon>Basidiomycota</taxon>
        <taxon>Agaricomycotina</taxon>
        <taxon>Agaricomycetes</taxon>
        <taxon>Agaricomycetidae</taxon>
        <taxon>Agaricales</taxon>
        <taxon>Marasmiineae</taxon>
        <taxon>Mycenaceae</taxon>
        <taxon>Mycena</taxon>
    </lineage>
</organism>
<evidence type="ECO:0000313" key="4">
    <source>
        <dbReference type="Proteomes" id="UP001218188"/>
    </source>
</evidence>
<reference evidence="3" key="1">
    <citation type="submission" date="2023-03" db="EMBL/GenBank/DDBJ databases">
        <title>Massive genome expansion in bonnet fungi (Mycena s.s.) driven by repeated elements and novel gene families across ecological guilds.</title>
        <authorList>
            <consortium name="Lawrence Berkeley National Laboratory"/>
            <person name="Harder C.B."/>
            <person name="Miyauchi S."/>
            <person name="Viragh M."/>
            <person name="Kuo A."/>
            <person name="Thoen E."/>
            <person name="Andreopoulos B."/>
            <person name="Lu D."/>
            <person name="Skrede I."/>
            <person name="Drula E."/>
            <person name="Henrissat B."/>
            <person name="Morin E."/>
            <person name="Kohler A."/>
            <person name="Barry K."/>
            <person name="LaButti K."/>
            <person name="Morin E."/>
            <person name="Salamov A."/>
            <person name="Lipzen A."/>
            <person name="Mereny Z."/>
            <person name="Hegedus B."/>
            <person name="Baldrian P."/>
            <person name="Stursova M."/>
            <person name="Weitz H."/>
            <person name="Taylor A."/>
            <person name="Grigoriev I.V."/>
            <person name="Nagy L.G."/>
            <person name="Martin F."/>
            <person name="Kauserud H."/>
        </authorList>
    </citation>
    <scope>NUCLEOTIDE SEQUENCE</scope>
    <source>
        <strain evidence="3">CBHHK200</strain>
    </source>
</reference>
<name>A0AAD6SP87_9AGAR</name>
<feature type="transmembrane region" description="Helical" evidence="1">
    <location>
        <begin position="281"/>
        <end position="300"/>
    </location>
</feature>
<evidence type="ECO:0000256" key="2">
    <source>
        <dbReference type="SAM" id="SignalP"/>
    </source>
</evidence>
<keyword evidence="1" id="KW-0812">Transmembrane</keyword>
<keyword evidence="1" id="KW-1133">Transmembrane helix</keyword>
<feature type="transmembrane region" description="Helical" evidence="1">
    <location>
        <begin position="203"/>
        <end position="222"/>
    </location>
</feature>
<feature type="signal peptide" evidence="2">
    <location>
        <begin position="1"/>
        <end position="25"/>
    </location>
</feature>
<dbReference type="AlphaFoldDB" id="A0AAD6SP87"/>
<sequence length="347" mass="38162">MPFIKSIRQLCIGLASASLSLFVVTSPSAIPAILSPGSDILDTQWSVTSYGPVFCTTTNTTTTKPASIIAPAIEFDAPSIVFVNQPQTLSLFDFGELDMDAVEAVVPSLYAFARILRKNPGEVGDAIVIEVVKSLLAESGLRMQVPLGLGEELERVDGVLSSMIFRMAFDLVLGALVVLIRWRRKAPLKIAKFLACIARDLDLWFGSQIYSLMVILACNFRTATLEFVSDGVIAACLIDSLRHLLARPSRSPPPPIFLTSRLKGHNQITHFIQSLAREVDFWLAAQFYSAATIVVFSVGMLPMISNLVSDLIIAIYLDYLIYPLLAHSPPPPPPPPGRKKKRWYHHQ</sequence>
<protein>
    <submittedName>
        <fullName evidence="3">Uncharacterized protein</fullName>
    </submittedName>
</protein>
<keyword evidence="1" id="KW-0472">Membrane</keyword>